<name>D3FBL4_CONWI</name>
<dbReference type="GO" id="GO:0005506">
    <property type="term" value="F:iron ion binding"/>
    <property type="evidence" value="ECO:0007669"/>
    <property type="project" value="InterPro"/>
</dbReference>
<sequence length="412" mass="45187">MPTPLTALDLPSLDYTDAALHGPRFHATMAELRAHGWLANTPLGVVVLEREAASFFLRTRSAEFPGMKIAELFAVEEGPLLEEMRRNILHLNGAQHARLRGLVNPAFTPRAVERWRPAMRAFLASVWDEVVGSDRSSACEFVGAFAKPYPSLTIATVMGAPLDDAPRLHEWSNWIQRQFDPPVLMAERARIERAVAEFYDYAGALLEARRADPGDDLISQLIAAEQDGDRLSDVELVNLVLNVLIGGVDTTQSQLAHTLRLLAERPSQWAALRADPAGLAGAAVEEALRYEPITPFTARILVEEVEYRDVTFPRDTVVLVSSFAANRDDVPDGDRFDITRDGDAAPRPLTFGAGVHYCLGANLARAELQEALTFLAERIETLALDGEPRFEGVQGVYGLAALPLRFTVADAG</sequence>
<comment type="similarity">
    <text evidence="1 2">Belongs to the cytochrome P450 family.</text>
</comment>
<dbReference type="PANTHER" id="PTHR46696">
    <property type="entry name" value="P450, PUTATIVE (EUROFUNG)-RELATED"/>
    <property type="match status" value="1"/>
</dbReference>
<evidence type="ECO:0000313" key="3">
    <source>
        <dbReference type="EMBL" id="ADB49383.1"/>
    </source>
</evidence>
<keyword evidence="2" id="KW-0408">Iron</keyword>
<dbReference type="PRINTS" id="PR00359">
    <property type="entry name" value="BP450"/>
</dbReference>
<dbReference type="Gene3D" id="1.10.630.10">
    <property type="entry name" value="Cytochrome P450"/>
    <property type="match status" value="1"/>
</dbReference>
<dbReference type="STRING" id="469383.Cwoe_0950"/>
<dbReference type="AlphaFoldDB" id="D3FBL4"/>
<dbReference type="GO" id="GO:0020037">
    <property type="term" value="F:heme binding"/>
    <property type="evidence" value="ECO:0007669"/>
    <property type="project" value="InterPro"/>
</dbReference>
<organism evidence="3 4">
    <name type="scientific">Conexibacter woesei (strain DSM 14684 / CCUG 47730 / CIP 108061 / JCM 11494 / NBRC 100937 / ID131577)</name>
    <dbReference type="NCBI Taxonomy" id="469383"/>
    <lineage>
        <taxon>Bacteria</taxon>
        <taxon>Bacillati</taxon>
        <taxon>Actinomycetota</taxon>
        <taxon>Thermoleophilia</taxon>
        <taxon>Solirubrobacterales</taxon>
        <taxon>Conexibacteraceae</taxon>
        <taxon>Conexibacter</taxon>
    </lineage>
</organism>
<evidence type="ECO:0000313" key="4">
    <source>
        <dbReference type="Proteomes" id="UP000008229"/>
    </source>
</evidence>
<dbReference type="OrthoDB" id="4156795at2"/>
<dbReference type="KEGG" id="cwo:Cwoe_0950"/>
<dbReference type="InterPro" id="IPR001128">
    <property type="entry name" value="Cyt_P450"/>
</dbReference>
<dbReference type="RefSeq" id="WP_012932436.1">
    <property type="nucleotide sequence ID" value="NC_013739.1"/>
</dbReference>
<dbReference type="GO" id="GO:0004497">
    <property type="term" value="F:monooxygenase activity"/>
    <property type="evidence" value="ECO:0007669"/>
    <property type="project" value="UniProtKB-KW"/>
</dbReference>
<keyword evidence="4" id="KW-1185">Reference proteome</keyword>
<keyword evidence="2" id="KW-0560">Oxidoreductase</keyword>
<evidence type="ECO:0000256" key="1">
    <source>
        <dbReference type="ARBA" id="ARBA00010617"/>
    </source>
</evidence>
<dbReference type="Proteomes" id="UP000008229">
    <property type="component" value="Chromosome"/>
</dbReference>
<keyword evidence="2" id="KW-0349">Heme</keyword>
<dbReference type="PANTHER" id="PTHR46696:SF1">
    <property type="entry name" value="CYTOCHROME P450 YJIB-RELATED"/>
    <property type="match status" value="1"/>
</dbReference>
<dbReference type="HOGENOM" id="CLU_033716_2_0_11"/>
<dbReference type="SUPFAM" id="SSF48264">
    <property type="entry name" value="Cytochrome P450"/>
    <property type="match status" value="1"/>
</dbReference>
<gene>
    <name evidence="3" type="ordered locus">Cwoe_0950</name>
</gene>
<keyword evidence="2" id="KW-0503">Monooxygenase</keyword>
<dbReference type="GO" id="GO:0016705">
    <property type="term" value="F:oxidoreductase activity, acting on paired donors, with incorporation or reduction of molecular oxygen"/>
    <property type="evidence" value="ECO:0007669"/>
    <property type="project" value="InterPro"/>
</dbReference>
<dbReference type="eggNOG" id="COG2124">
    <property type="taxonomic scope" value="Bacteria"/>
</dbReference>
<proteinExistence type="inferred from homology"/>
<evidence type="ECO:0000256" key="2">
    <source>
        <dbReference type="RuleBase" id="RU000461"/>
    </source>
</evidence>
<protein>
    <submittedName>
        <fullName evidence="3">Cytochrome P450</fullName>
    </submittedName>
</protein>
<dbReference type="InterPro" id="IPR017972">
    <property type="entry name" value="Cyt_P450_CS"/>
</dbReference>
<accession>D3FBL4</accession>
<reference evidence="4" key="2">
    <citation type="submission" date="2010-01" db="EMBL/GenBank/DDBJ databases">
        <title>The complete genome of Conexibacter woesei DSM 14684.</title>
        <authorList>
            <consortium name="US DOE Joint Genome Institute (JGI-PGF)"/>
            <person name="Lucas S."/>
            <person name="Copeland A."/>
            <person name="Lapidus A."/>
            <person name="Glavina del Rio T."/>
            <person name="Dalin E."/>
            <person name="Tice H."/>
            <person name="Bruce D."/>
            <person name="Goodwin L."/>
            <person name="Pitluck S."/>
            <person name="Kyrpides N."/>
            <person name="Mavromatis K."/>
            <person name="Ivanova N."/>
            <person name="Mikhailova N."/>
            <person name="Chertkov O."/>
            <person name="Brettin T."/>
            <person name="Detter J.C."/>
            <person name="Han C."/>
            <person name="Larimer F."/>
            <person name="Land M."/>
            <person name="Hauser L."/>
            <person name="Markowitz V."/>
            <person name="Cheng J.-F."/>
            <person name="Hugenholtz P."/>
            <person name="Woyke T."/>
            <person name="Wu D."/>
            <person name="Pukall R."/>
            <person name="Steenblock K."/>
            <person name="Schneider S."/>
            <person name="Klenk H.-P."/>
            <person name="Eisen J.A."/>
        </authorList>
    </citation>
    <scope>NUCLEOTIDE SEQUENCE [LARGE SCALE GENOMIC DNA]</scope>
    <source>
        <strain evidence="4">DSM 14684 / CIP 108061 / JCM 11494 / NBRC 100937 / ID131577</strain>
    </source>
</reference>
<dbReference type="InterPro" id="IPR002397">
    <property type="entry name" value="Cyt_P450_B"/>
</dbReference>
<keyword evidence="2" id="KW-0479">Metal-binding</keyword>
<dbReference type="PRINTS" id="PR00385">
    <property type="entry name" value="P450"/>
</dbReference>
<dbReference type="Pfam" id="PF00067">
    <property type="entry name" value="p450"/>
    <property type="match status" value="2"/>
</dbReference>
<dbReference type="PROSITE" id="PS00086">
    <property type="entry name" value="CYTOCHROME_P450"/>
    <property type="match status" value="1"/>
</dbReference>
<reference evidence="3 4" key="1">
    <citation type="journal article" date="2010" name="Stand. Genomic Sci.">
        <title>Complete genome sequence of Conexibacter woesei type strain (ID131577).</title>
        <authorList>
            <person name="Pukall R."/>
            <person name="Lapidus A."/>
            <person name="Glavina Del Rio T."/>
            <person name="Copeland A."/>
            <person name="Tice H."/>
            <person name="Cheng J.-F."/>
            <person name="Lucas S."/>
            <person name="Chen F."/>
            <person name="Nolan M."/>
            <person name="Bruce D."/>
            <person name="Goodwin L."/>
            <person name="Pitluck S."/>
            <person name="Mavromatis K."/>
            <person name="Ivanova N."/>
            <person name="Ovchinnikova G."/>
            <person name="Pati A."/>
            <person name="Chen A."/>
            <person name="Palaniappan K."/>
            <person name="Land M."/>
            <person name="Hauser L."/>
            <person name="Chang Y.-J."/>
            <person name="Jeffries C.D."/>
            <person name="Chain P."/>
            <person name="Meincke L."/>
            <person name="Sims D."/>
            <person name="Brettin T."/>
            <person name="Detter J.C."/>
            <person name="Rohde M."/>
            <person name="Goeker M."/>
            <person name="Bristow J."/>
            <person name="Eisen J.A."/>
            <person name="Markowitz V."/>
            <person name="Kyrpides N.C."/>
            <person name="Klenk H.-P."/>
            <person name="Hugenholtz P."/>
        </authorList>
    </citation>
    <scope>NUCLEOTIDE SEQUENCE [LARGE SCALE GENOMIC DNA]</scope>
    <source>
        <strain evidence="4">DSM 14684 / CIP 108061 / JCM 11494 / NBRC 100937 / ID131577</strain>
    </source>
</reference>
<dbReference type="InterPro" id="IPR036396">
    <property type="entry name" value="Cyt_P450_sf"/>
</dbReference>
<dbReference type="EMBL" id="CP001854">
    <property type="protein sequence ID" value="ADB49383.1"/>
    <property type="molecule type" value="Genomic_DNA"/>
</dbReference>